<dbReference type="AlphaFoldDB" id="A0AAV4D9C1"/>
<protein>
    <submittedName>
        <fullName evidence="11">Bcl2/adenovirus e1b 19 kDa protein-interacting protein 3</fullName>
    </submittedName>
</protein>
<feature type="compositionally biased region" description="Polar residues" evidence="9">
    <location>
        <begin position="27"/>
        <end position="42"/>
    </location>
</feature>
<evidence type="ECO:0000256" key="6">
    <source>
        <dbReference type="ARBA" id="ARBA00022989"/>
    </source>
</evidence>
<comment type="similarity">
    <text evidence="3">Belongs to the NIP3 family.</text>
</comment>
<keyword evidence="6 10" id="KW-1133">Transmembrane helix</keyword>
<name>A0AAV4D9C1_9GAST</name>
<dbReference type="PANTHER" id="PTHR15186">
    <property type="entry name" value="RE48077P"/>
    <property type="match status" value="1"/>
</dbReference>
<evidence type="ECO:0000256" key="7">
    <source>
        <dbReference type="ARBA" id="ARBA00023128"/>
    </source>
</evidence>
<dbReference type="GO" id="GO:0097345">
    <property type="term" value="P:mitochondrial outer membrane permeabilization"/>
    <property type="evidence" value="ECO:0007669"/>
    <property type="project" value="TreeGrafter"/>
</dbReference>
<feature type="region of interest" description="Disordered" evidence="9">
    <location>
        <begin position="1"/>
        <end position="115"/>
    </location>
</feature>
<accession>A0AAV4D9C1</accession>
<gene>
    <name evidence="11" type="ORF">PoB_006735200</name>
</gene>
<sequence>MASAPRPEQRGDDLNDSWVELHYQASPLKSSQAGEIASSSTDPSHDVLNSDLPISCSTGSMERLLIDAQRESRTPSRPNSNQSSQGGSPKSPASPNSEWSNEEWRSKQDPGTEWMWDWSSRPEMQQSLDSMCEKFRHPGSVGGKRHTPMSVRNSKVMNKTRIFSLANLPTLLLTHACTFFLGAAAVIIYFKKYCNISAIAQASLD</sequence>
<dbReference type="Proteomes" id="UP000735302">
    <property type="component" value="Unassembled WGS sequence"/>
</dbReference>
<reference evidence="11 12" key="1">
    <citation type="journal article" date="2021" name="Elife">
        <title>Chloroplast acquisition without the gene transfer in kleptoplastic sea slugs, Plakobranchus ocellatus.</title>
        <authorList>
            <person name="Maeda T."/>
            <person name="Takahashi S."/>
            <person name="Yoshida T."/>
            <person name="Shimamura S."/>
            <person name="Takaki Y."/>
            <person name="Nagai Y."/>
            <person name="Toyoda A."/>
            <person name="Suzuki Y."/>
            <person name="Arimoto A."/>
            <person name="Ishii H."/>
            <person name="Satoh N."/>
            <person name="Nishiyama T."/>
            <person name="Hasebe M."/>
            <person name="Maruyama T."/>
            <person name="Minagawa J."/>
            <person name="Obokata J."/>
            <person name="Shigenobu S."/>
        </authorList>
    </citation>
    <scope>NUCLEOTIDE SEQUENCE [LARGE SCALE GENOMIC DNA]</scope>
</reference>
<evidence type="ECO:0000256" key="4">
    <source>
        <dbReference type="ARBA" id="ARBA00022692"/>
    </source>
</evidence>
<keyword evidence="12" id="KW-1185">Reference proteome</keyword>
<evidence type="ECO:0000256" key="1">
    <source>
        <dbReference type="ARBA" id="ARBA00004167"/>
    </source>
</evidence>
<evidence type="ECO:0000256" key="3">
    <source>
        <dbReference type="ARBA" id="ARBA00007710"/>
    </source>
</evidence>
<keyword evidence="7" id="KW-0496">Mitochondrion</keyword>
<feature type="compositionally biased region" description="Polar residues" evidence="9">
    <location>
        <begin position="75"/>
        <end position="99"/>
    </location>
</feature>
<dbReference type="Pfam" id="PF06553">
    <property type="entry name" value="BNIP3"/>
    <property type="match status" value="1"/>
</dbReference>
<dbReference type="GO" id="GO:0005634">
    <property type="term" value="C:nucleus"/>
    <property type="evidence" value="ECO:0007669"/>
    <property type="project" value="TreeGrafter"/>
</dbReference>
<evidence type="ECO:0000256" key="2">
    <source>
        <dbReference type="ARBA" id="ARBA00004325"/>
    </source>
</evidence>
<evidence type="ECO:0000313" key="12">
    <source>
        <dbReference type="Proteomes" id="UP000735302"/>
    </source>
</evidence>
<dbReference type="GO" id="GO:0005741">
    <property type="term" value="C:mitochondrial outer membrane"/>
    <property type="evidence" value="ECO:0007669"/>
    <property type="project" value="TreeGrafter"/>
</dbReference>
<dbReference type="PANTHER" id="PTHR15186:SF5">
    <property type="entry name" value="BNIP3, ISOFORM A"/>
    <property type="match status" value="1"/>
</dbReference>
<evidence type="ECO:0000256" key="5">
    <source>
        <dbReference type="ARBA" id="ARBA00022703"/>
    </source>
</evidence>
<comment type="subcellular location">
    <subcellularLocation>
        <location evidence="1">Membrane</location>
        <topology evidence="1">Single-pass membrane protein</topology>
    </subcellularLocation>
    <subcellularLocation>
        <location evidence="2">Mitochondrion membrane</location>
    </subcellularLocation>
</comment>
<proteinExistence type="inferred from homology"/>
<evidence type="ECO:0000256" key="8">
    <source>
        <dbReference type="ARBA" id="ARBA00023136"/>
    </source>
</evidence>
<evidence type="ECO:0000256" key="9">
    <source>
        <dbReference type="SAM" id="MobiDB-lite"/>
    </source>
</evidence>
<keyword evidence="8 10" id="KW-0472">Membrane</keyword>
<keyword evidence="4 10" id="KW-0812">Transmembrane</keyword>
<dbReference type="GO" id="GO:0042802">
    <property type="term" value="F:identical protein binding"/>
    <property type="evidence" value="ECO:0007669"/>
    <property type="project" value="UniProtKB-ARBA"/>
</dbReference>
<dbReference type="GO" id="GO:0043065">
    <property type="term" value="P:positive regulation of apoptotic process"/>
    <property type="evidence" value="ECO:0007669"/>
    <property type="project" value="InterPro"/>
</dbReference>
<feature type="transmembrane region" description="Helical" evidence="10">
    <location>
        <begin position="162"/>
        <end position="190"/>
    </location>
</feature>
<dbReference type="InterPro" id="IPR010548">
    <property type="entry name" value="BNIP3"/>
</dbReference>
<organism evidence="11 12">
    <name type="scientific">Plakobranchus ocellatus</name>
    <dbReference type="NCBI Taxonomy" id="259542"/>
    <lineage>
        <taxon>Eukaryota</taxon>
        <taxon>Metazoa</taxon>
        <taxon>Spiralia</taxon>
        <taxon>Lophotrochozoa</taxon>
        <taxon>Mollusca</taxon>
        <taxon>Gastropoda</taxon>
        <taxon>Heterobranchia</taxon>
        <taxon>Euthyneura</taxon>
        <taxon>Panpulmonata</taxon>
        <taxon>Sacoglossa</taxon>
        <taxon>Placobranchoidea</taxon>
        <taxon>Plakobranchidae</taxon>
        <taxon>Plakobranchus</taxon>
    </lineage>
</organism>
<dbReference type="EMBL" id="BLXT01007646">
    <property type="protein sequence ID" value="GFO40847.1"/>
    <property type="molecule type" value="Genomic_DNA"/>
</dbReference>
<evidence type="ECO:0000256" key="10">
    <source>
        <dbReference type="SAM" id="Phobius"/>
    </source>
</evidence>
<comment type="caution">
    <text evidence="11">The sequence shown here is derived from an EMBL/GenBank/DDBJ whole genome shotgun (WGS) entry which is preliminary data.</text>
</comment>
<feature type="compositionally biased region" description="Basic and acidic residues" evidence="9">
    <location>
        <begin position="64"/>
        <end position="74"/>
    </location>
</feature>
<keyword evidence="5" id="KW-0053">Apoptosis</keyword>
<evidence type="ECO:0000313" key="11">
    <source>
        <dbReference type="EMBL" id="GFO40847.1"/>
    </source>
</evidence>